<reference evidence="2" key="1">
    <citation type="submission" date="2013-11" db="EMBL/GenBank/DDBJ databases">
        <authorList>
            <person name="Hoang H.T."/>
            <person name="Killian M.L."/>
            <person name="Madson D.M."/>
            <person name="Arruda P.H.E."/>
            <person name="Sun D."/>
            <person name="Schwartz K.J."/>
            <person name="Yoon K."/>
        </authorList>
    </citation>
    <scope>NUCLEOTIDE SEQUENCE [LARGE SCALE GENOMIC DNA]</scope>
    <source>
        <strain evidence="2">CDK2</strain>
    </source>
</reference>
<keyword evidence="2" id="KW-1185">Reference proteome</keyword>
<dbReference type="Proteomes" id="UP000050535">
    <property type="component" value="Unassembled WGS sequence"/>
</dbReference>
<organism evidence="1 2">
    <name type="scientific">Halolamina pelagica</name>
    <dbReference type="NCBI Taxonomy" id="699431"/>
    <lineage>
        <taxon>Archaea</taxon>
        <taxon>Methanobacteriati</taxon>
        <taxon>Methanobacteriota</taxon>
        <taxon>Stenosarchaea group</taxon>
        <taxon>Halobacteria</taxon>
        <taxon>Halobacteriales</taxon>
        <taxon>Haloferacaceae</taxon>
    </lineage>
</organism>
<proteinExistence type="predicted"/>
<protein>
    <submittedName>
        <fullName evidence="1">Uncharacterized protein</fullName>
    </submittedName>
</protein>
<dbReference type="EMBL" id="LGUC01000001">
    <property type="protein sequence ID" value="KPN30859.1"/>
    <property type="molecule type" value="Genomic_DNA"/>
</dbReference>
<accession>A0A0N8HZZ2</accession>
<dbReference type="AlphaFoldDB" id="A0A0N8HZZ2"/>
<dbReference type="STRING" id="699431.SY89_01599"/>
<name>A0A0N8HZZ2_9EURY</name>
<comment type="caution">
    <text evidence="1">The sequence shown here is derived from an EMBL/GenBank/DDBJ whole genome shotgun (WGS) entry which is preliminary data.</text>
</comment>
<evidence type="ECO:0000313" key="1">
    <source>
        <dbReference type="EMBL" id="KPN30859.1"/>
    </source>
</evidence>
<sequence>MNLPFGVVAVGLVIRGFAGYFLEQQADIPHLTLSLLNVEIVFQPGQRLLGFIVAGIVVSLIGVRVASRVTEEVEEDPVATEESDGDVEQS</sequence>
<evidence type="ECO:0000313" key="2">
    <source>
        <dbReference type="Proteomes" id="UP000050535"/>
    </source>
</evidence>
<gene>
    <name evidence="1" type="ORF">SY89_01599</name>
</gene>